<gene>
    <name evidence="2" type="ORF">T4B_10588</name>
</gene>
<sequence length="145" mass="17281">MQITIAIKLIVIFVATLLCDTVKLMKQKKVKARMTPSKSWTTLRRKRDEKSLSSPREGSNALKTVLFKMVHTYMVKLMKQKKVKMRMTRNKSRWALRRTRDEKRLEFIFSKKKAECTKNRFLTLHYANNDRHKRALLSVKVHLFV</sequence>
<comment type="caution">
    <text evidence="2">The sequence shown here is derived from an EMBL/GenBank/DDBJ whole genome shotgun (WGS) entry which is preliminary data.</text>
</comment>
<keyword evidence="3" id="KW-1185">Reference proteome</keyword>
<dbReference type="EMBL" id="JYDS01000207">
    <property type="protein sequence ID" value="KRZ21393.1"/>
    <property type="molecule type" value="Genomic_DNA"/>
</dbReference>
<organism evidence="2 3">
    <name type="scientific">Trichinella pseudospiralis</name>
    <name type="common">Parasitic roundworm</name>
    <dbReference type="NCBI Taxonomy" id="6337"/>
    <lineage>
        <taxon>Eukaryota</taxon>
        <taxon>Metazoa</taxon>
        <taxon>Ecdysozoa</taxon>
        <taxon>Nematoda</taxon>
        <taxon>Enoplea</taxon>
        <taxon>Dorylaimia</taxon>
        <taxon>Trichinellida</taxon>
        <taxon>Trichinellidae</taxon>
        <taxon>Trichinella</taxon>
    </lineage>
</organism>
<name>A0A0V1IF66_TRIPS</name>
<reference evidence="2 3" key="1">
    <citation type="submission" date="2015-01" db="EMBL/GenBank/DDBJ databases">
        <title>Evolution of Trichinella species and genotypes.</title>
        <authorList>
            <person name="Korhonen P.K."/>
            <person name="Edoardo P."/>
            <person name="Giuseppe L.R."/>
            <person name="Gasser R.B."/>
        </authorList>
    </citation>
    <scope>NUCLEOTIDE SEQUENCE [LARGE SCALE GENOMIC DNA]</scope>
    <source>
        <strain evidence="2">ISS588</strain>
    </source>
</reference>
<proteinExistence type="predicted"/>
<evidence type="ECO:0000313" key="3">
    <source>
        <dbReference type="Proteomes" id="UP000054805"/>
    </source>
</evidence>
<protein>
    <submittedName>
        <fullName evidence="2">Uncharacterized protein</fullName>
    </submittedName>
</protein>
<feature type="region of interest" description="Disordered" evidence="1">
    <location>
        <begin position="35"/>
        <end position="57"/>
    </location>
</feature>
<evidence type="ECO:0000256" key="1">
    <source>
        <dbReference type="SAM" id="MobiDB-lite"/>
    </source>
</evidence>
<evidence type="ECO:0000313" key="2">
    <source>
        <dbReference type="EMBL" id="KRZ21393.1"/>
    </source>
</evidence>
<accession>A0A0V1IF66</accession>
<dbReference type="AlphaFoldDB" id="A0A0V1IF66"/>
<dbReference type="Proteomes" id="UP000054805">
    <property type="component" value="Unassembled WGS sequence"/>
</dbReference>